<reference evidence="2 3" key="1">
    <citation type="submission" date="2019-07" db="EMBL/GenBank/DDBJ databases">
        <title>Complete Genome Sequence of Leptotrichia goodfellowii Strain JCM 16774.</title>
        <authorList>
            <person name="Watanabe S."/>
            <person name="Cui L."/>
        </authorList>
    </citation>
    <scope>NUCLEOTIDE SEQUENCE [LARGE SCALE GENOMIC DNA]</scope>
    <source>
        <strain evidence="2 3">JCM16774</strain>
    </source>
</reference>
<organism evidence="2 3">
    <name type="scientific">Pseudoleptotrichia goodfellowii</name>
    <dbReference type="NCBI Taxonomy" id="157692"/>
    <lineage>
        <taxon>Bacteria</taxon>
        <taxon>Fusobacteriati</taxon>
        <taxon>Fusobacteriota</taxon>
        <taxon>Fusobacteriia</taxon>
        <taxon>Fusobacteriales</taxon>
        <taxon>Leptotrichiaceae</taxon>
        <taxon>Pseudoleptotrichia</taxon>
    </lineage>
</organism>
<name>A0A510J8E7_9FUSO</name>
<dbReference type="Proteomes" id="UP000321606">
    <property type="component" value="Chromosome"/>
</dbReference>
<sequence length="360" mass="41023">MPHNRYNLKQLEKPNFIETDEGFLQIKGNILKADSFMEYRNKTGVLREKIPKDILFSDDVKNSFLHKKVTLEHPSTSGKLSMINSENVAEFGKGTIIDVFENGDCLGAILQVEDKNAVNFIKDRHNKNENIELSAGYTAETELIKGNEYIQKNIIANHVAILAGKGRAGSDVRLIYNYLDYEEEKGMTLKFNGEDLTSEELLAKAINLQNENENLKEKFNGLELEKKALFDEKATLETEKQTLITENSKLEAKYNELVTETENKEIISKAKEVLNSVDEKEKIEKIMEKVIKEVNPKFNMRENATVNDLKDTFNFSVETLSEMDKEAKLSERSKFNNQNEAGLTLNIDNGYFSKKRTGGN</sequence>
<evidence type="ECO:0000313" key="2">
    <source>
        <dbReference type="EMBL" id="BBM35447.1"/>
    </source>
</evidence>
<dbReference type="RefSeq" id="WP_026737009.1">
    <property type="nucleotide sequence ID" value="NZ_AP019822.1"/>
</dbReference>
<proteinExistence type="predicted"/>
<evidence type="ECO:0008006" key="4">
    <source>
        <dbReference type="Google" id="ProtNLM"/>
    </source>
</evidence>
<gene>
    <name evidence="2" type="ORF">JCM16774_0360</name>
</gene>
<evidence type="ECO:0000256" key="1">
    <source>
        <dbReference type="SAM" id="Coils"/>
    </source>
</evidence>
<dbReference type="EMBL" id="AP019822">
    <property type="protein sequence ID" value="BBM35447.1"/>
    <property type="molecule type" value="Genomic_DNA"/>
</dbReference>
<dbReference type="KEGG" id="lgo:JCM16774_0360"/>
<dbReference type="OrthoDB" id="95755at2"/>
<protein>
    <recommendedName>
        <fullName evidence="4">DUF2213 domain-containing protein</fullName>
    </recommendedName>
</protein>
<evidence type="ECO:0000313" key="3">
    <source>
        <dbReference type="Proteomes" id="UP000321606"/>
    </source>
</evidence>
<dbReference type="AlphaFoldDB" id="A0A510J8E7"/>
<dbReference type="STRING" id="714315.GCA_000516535_00372"/>
<dbReference type="InterPro" id="IPR016913">
    <property type="entry name" value="UCP029215"/>
</dbReference>
<keyword evidence="1" id="KW-0175">Coiled coil</keyword>
<accession>A0A510J8E7</accession>
<dbReference type="Pfam" id="PF09979">
    <property type="entry name" value="DUF2213"/>
    <property type="match status" value="1"/>
</dbReference>
<feature type="coiled-coil region" evidence="1">
    <location>
        <begin position="198"/>
        <end position="260"/>
    </location>
</feature>